<feature type="region of interest" description="Disordered" evidence="3">
    <location>
        <begin position="320"/>
        <end position="432"/>
    </location>
</feature>
<accession>A0AAN9GAL3</accession>
<dbReference type="AlphaFoldDB" id="A0AAN9GAL3"/>
<evidence type="ECO:0000313" key="6">
    <source>
        <dbReference type="Proteomes" id="UP001374579"/>
    </source>
</evidence>
<feature type="region of interest" description="Disordered" evidence="3">
    <location>
        <begin position="1"/>
        <end position="46"/>
    </location>
</feature>
<feature type="compositionally biased region" description="Low complexity" evidence="3">
    <location>
        <begin position="26"/>
        <end position="41"/>
    </location>
</feature>
<dbReference type="Pfam" id="PF00240">
    <property type="entry name" value="ubiquitin"/>
    <property type="match status" value="1"/>
</dbReference>
<feature type="compositionally biased region" description="Pro residues" evidence="3">
    <location>
        <begin position="246"/>
        <end position="265"/>
    </location>
</feature>
<comment type="subcellular location">
    <subcellularLocation>
        <location evidence="1">Nucleus</location>
    </subcellularLocation>
</comment>
<comment type="caution">
    <text evidence="5">The sequence shown here is derived from an EMBL/GenBank/DDBJ whole genome shotgun (WGS) entry which is preliminary data.</text>
</comment>
<keyword evidence="2" id="KW-0539">Nucleus</keyword>
<name>A0AAN9GAL3_9CAEN</name>
<dbReference type="InterPro" id="IPR029071">
    <property type="entry name" value="Ubiquitin-like_domsf"/>
</dbReference>
<organism evidence="5 6">
    <name type="scientific">Littorina saxatilis</name>
    <dbReference type="NCBI Taxonomy" id="31220"/>
    <lineage>
        <taxon>Eukaryota</taxon>
        <taxon>Metazoa</taxon>
        <taxon>Spiralia</taxon>
        <taxon>Lophotrochozoa</taxon>
        <taxon>Mollusca</taxon>
        <taxon>Gastropoda</taxon>
        <taxon>Caenogastropoda</taxon>
        <taxon>Littorinimorpha</taxon>
        <taxon>Littorinoidea</taxon>
        <taxon>Littorinidae</taxon>
        <taxon>Littorina</taxon>
    </lineage>
</organism>
<evidence type="ECO:0000259" key="4">
    <source>
        <dbReference type="PROSITE" id="PS50053"/>
    </source>
</evidence>
<dbReference type="Proteomes" id="UP001374579">
    <property type="component" value="Unassembled WGS sequence"/>
</dbReference>
<feature type="region of interest" description="Disordered" evidence="3">
    <location>
        <begin position="241"/>
        <end position="270"/>
    </location>
</feature>
<dbReference type="PANTHER" id="PTHR23010:SF1">
    <property type="entry name" value="MIDNOLIN"/>
    <property type="match status" value="1"/>
</dbReference>
<feature type="compositionally biased region" description="Pro residues" evidence="3">
    <location>
        <begin position="182"/>
        <end position="193"/>
    </location>
</feature>
<dbReference type="SMART" id="SM00213">
    <property type="entry name" value="UBQ"/>
    <property type="match status" value="1"/>
</dbReference>
<dbReference type="PROSITE" id="PS50053">
    <property type="entry name" value="UBIQUITIN_2"/>
    <property type="match status" value="1"/>
</dbReference>
<feature type="region of interest" description="Disordered" evidence="3">
    <location>
        <begin position="175"/>
        <end position="207"/>
    </location>
</feature>
<feature type="domain" description="Ubiquitin-like" evidence="4">
    <location>
        <begin position="46"/>
        <end position="120"/>
    </location>
</feature>
<evidence type="ECO:0000313" key="5">
    <source>
        <dbReference type="EMBL" id="KAK7100639.1"/>
    </source>
</evidence>
<feature type="compositionally biased region" description="Low complexity" evidence="3">
    <location>
        <begin position="384"/>
        <end position="401"/>
    </location>
</feature>
<proteinExistence type="predicted"/>
<dbReference type="EMBL" id="JBAMIC010000011">
    <property type="protein sequence ID" value="KAK7100639.1"/>
    <property type="molecule type" value="Genomic_DNA"/>
</dbReference>
<reference evidence="5 6" key="1">
    <citation type="submission" date="2024-02" db="EMBL/GenBank/DDBJ databases">
        <title>Chromosome-scale genome assembly of the rough periwinkle Littorina saxatilis.</title>
        <authorList>
            <person name="De Jode A."/>
            <person name="Faria R."/>
            <person name="Formenti G."/>
            <person name="Sims Y."/>
            <person name="Smith T.P."/>
            <person name="Tracey A."/>
            <person name="Wood J.M.D."/>
            <person name="Zagrodzka Z.B."/>
            <person name="Johannesson K."/>
            <person name="Butlin R.K."/>
            <person name="Leder E.H."/>
        </authorList>
    </citation>
    <scope>NUCLEOTIDE SEQUENCE [LARGE SCALE GENOMIC DNA]</scope>
    <source>
        <strain evidence="5">Snail1</strain>
        <tissue evidence="5">Muscle</tissue>
    </source>
</reference>
<dbReference type="PANTHER" id="PTHR23010">
    <property type="entry name" value="MIDNOLIN"/>
    <property type="match status" value="1"/>
</dbReference>
<evidence type="ECO:0000256" key="2">
    <source>
        <dbReference type="ARBA" id="ARBA00023242"/>
    </source>
</evidence>
<sequence>MDRKCPHHPNRLVCRNSRKEASPEQSRSSNSARGASRSSGGKVRRMKIVVSPTTGGQLEVNVSQQETVRGLKQVLARKYRINPARINLLHKDRILKEGTLQDNEVREGSRIVLCPNMESGTSSSHAEHSVMQALRNLSDAQIHDFLTGKSPLTLAIRLGEHLMFVQLQLSTAPSRSLSVQPTPTPPSPPPSPTVVPGRSASTASNGSVFVPTISPVSLLEASRNLTQKLKELTQLTQQTLQAGVPRPQPVPTMPPTPPPSPPPSPGAVIDSMQQVGRGIFSGTFSGTLDPRLQDRSGAPRRDVNTILHILHDLLVAQPGGHIAPGTLRPPPSSSPGRSGAGGGENQAMRDKVQQVQRMLEMRRQRRSARRQNQRPYPSPANHCLHSLASTSSPSSSAFLASDPHAAANPATAENVETSNYRKPNMEQETVAV</sequence>
<keyword evidence="6" id="KW-1185">Reference proteome</keyword>
<feature type="compositionally biased region" description="Basic residues" evidence="3">
    <location>
        <begin position="363"/>
        <end position="372"/>
    </location>
</feature>
<gene>
    <name evidence="5" type="ORF">V1264_023556</name>
</gene>
<evidence type="ECO:0000256" key="1">
    <source>
        <dbReference type="ARBA" id="ARBA00004123"/>
    </source>
</evidence>
<dbReference type="SUPFAM" id="SSF54236">
    <property type="entry name" value="Ubiquitin-like"/>
    <property type="match status" value="1"/>
</dbReference>
<dbReference type="InterPro" id="IPR000626">
    <property type="entry name" value="Ubiquitin-like_dom"/>
</dbReference>
<feature type="compositionally biased region" description="Basic residues" evidence="3">
    <location>
        <begin position="1"/>
        <end position="10"/>
    </location>
</feature>
<dbReference type="InterPro" id="IPR039336">
    <property type="entry name" value="Midnolin"/>
</dbReference>
<dbReference type="GO" id="GO:0005634">
    <property type="term" value="C:nucleus"/>
    <property type="evidence" value="ECO:0007669"/>
    <property type="project" value="UniProtKB-SubCell"/>
</dbReference>
<protein>
    <recommendedName>
        <fullName evidence="4">Ubiquitin-like domain-containing protein</fullName>
    </recommendedName>
</protein>
<dbReference type="Gene3D" id="3.10.20.90">
    <property type="entry name" value="Phosphatidylinositol 3-kinase Catalytic Subunit, Chain A, domain 1"/>
    <property type="match status" value="1"/>
</dbReference>
<evidence type="ECO:0000256" key="3">
    <source>
        <dbReference type="SAM" id="MobiDB-lite"/>
    </source>
</evidence>